<comment type="caution">
    <text evidence="1">The sequence shown here is derived from an EMBL/GenBank/DDBJ whole genome shotgun (WGS) entry which is preliminary data.</text>
</comment>
<name>A0A814J581_9BILA</name>
<sequence>MNDFDEKKEQKDTQIKKNIHTKKYILKTTTSAMEALIGAGLMPLPSKCIEKNNPNVTSIVTSDELYPVLNEDTTDINDEGKRLNEALAKFPTYPSLVELKAMIDEQQPDAPAVIEPPSIEPLKEFLERRAITIEGLKDLRARMAKHVMNCKISNTVGNSASIIGGLLCFVFPLIGVPVLLAGTATSLGTTITEGFIEKRLRTKYVDMVKEDALAMKVCETNIRDITAWLVTVYSLGYSVSRAGINFLQLSEAIQAASTLGTWAELVAQLPSLAGALATGAKTAGTISGKILGISVVISVADLIHTWISKNATLKSIDKDIGLLEQQLIELKRIAEAYHP</sequence>
<dbReference type="EMBL" id="CAJNOO010000785">
    <property type="protein sequence ID" value="CAF1033352.1"/>
    <property type="molecule type" value="Genomic_DNA"/>
</dbReference>
<evidence type="ECO:0000313" key="2">
    <source>
        <dbReference type="Proteomes" id="UP000663882"/>
    </source>
</evidence>
<dbReference type="Proteomes" id="UP000663882">
    <property type="component" value="Unassembled WGS sequence"/>
</dbReference>
<evidence type="ECO:0000313" key="1">
    <source>
        <dbReference type="EMBL" id="CAF1033352.1"/>
    </source>
</evidence>
<proteinExistence type="predicted"/>
<dbReference type="OrthoDB" id="10035624at2759"/>
<reference evidence="1" key="1">
    <citation type="submission" date="2021-02" db="EMBL/GenBank/DDBJ databases">
        <authorList>
            <person name="Nowell W R."/>
        </authorList>
    </citation>
    <scope>NUCLEOTIDE SEQUENCE</scope>
</reference>
<protein>
    <submittedName>
        <fullName evidence="1">Uncharacterized protein</fullName>
    </submittedName>
</protein>
<gene>
    <name evidence="1" type="ORF">RFH988_LOCUS15833</name>
</gene>
<accession>A0A814J581</accession>
<dbReference type="AlphaFoldDB" id="A0A814J581"/>
<organism evidence="1 2">
    <name type="scientific">Rotaria sordida</name>
    <dbReference type="NCBI Taxonomy" id="392033"/>
    <lineage>
        <taxon>Eukaryota</taxon>
        <taxon>Metazoa</taxon>
        <taxon>Spiralia</taxon>
        <taxon>Gnathifera</taxon>
        <taxon>Rotifera</taxon>
        <taxon>Eurotatoria</taxon>
        <taxon>Bdelloidea</taxon>
        <taxon>Philodinida</taxon>
        <taxon>Philodinidae</taxon>
        <taxon>Rotaria</taxon>
    </lineage>
</organism>